<sequence length="351" mass="38643">MLEGIKQKTPSLTSIVGMVVAVIVVLLAYGAWQVIWPTLGVGKLELKDLSGRLVYSGKLESEIAPKTYSLNLTNGSMQVVNESERFGFFSTSAIEFSSAENDSNFFFRAVAVDNTSGTTTLVKRVVHAVLPDQVKVLAQESTDQYGTMSWSESSKMLARSVVGETVSGTERAITSNWKTLISNEAGEVQSEIPDAAHPTWMPNSDVLLYLRSDGIYAYDMDVGAELRLISFLERGEVFTSVIGIMFEVSPDGRRLVVTTPGRGNVSVYEVTATMDVTKLYSRDNDSVSYSWPVVSPDGMSYAVIARDIVNEALANPRIEFYAMDNDRQEVIATQSLADFDPTLVYLDDWIK</sequence>
<accession>A0A1F6BX51</accession>
<keyword evidence="1" id="KW-0472">Membrane</keyword>
<dbReference type="InterPro" id="IPR011042">
    <property type="entry name" value="6-blade_b-propeller_TolB-like"/>
</dbReference>
<dbReference type="Gene3D" id="2.120.10.30">
    <property type="entry name" value="TolB, C-terminal domain"/>
    <property type="match status" value="1"/>
</dbReference>
<evidence type="ECO:0008006" key="4">
    <source>
        <dbReference type="Google" id="ProtNLM"/>
    </source>
</evidence>
<dbReference type="STRING" id="1798475.A2837_03160"/>
<keyword evidence="1" id="KW-1133">Transmembrane helix</keyword>
<comment type="caution">
    <text evidence="2">The sequence shown here is derived from an EMBL/GenBank/DDBJ whole genome shotgun (WGS) entry which is preliminary data.</text>
</comment>
<gene>
    <name evidence="2" type="ORF">A2837_03160</name>
</gene>
<reference evidence="2 3" key="1">
    <citation type="journal article" date="2016" name="Nat. Commun.">
        <title>Thousands of microbial genomes shed light on interconnected biogeochemical processes in an aquifer system.</title>
        <authorList>
            <person name="Anantharaman K."/>
            <person name="Brown C.T."/>
            <person name="Hug L.A."/>
            <person name="Sharon I."/>
            <person name="Castelle C.J."/>
            <person name="Probst A.J."/>
            <person name="Thomas B.C."/>
            <person name="Singh A."/>
            <person name="Wilkins M.J."/>
            <person name="Karaoz U."/>
            <person name="Brodie E.L."/>
            <person name="Williams K.H."/>
            <person name="Hubbard S.S."/>
            <person name="Banfield J.F."/>
        </authorList>
    </citation>
    <scope>NUCLEOTIDE SEQUENCE [LARGE SCALE GENOMIC DNA]</scope>
</reference>
<evidence type="ECO:0000313" key="2">
    <source>
        <dbReference type="EMBL" id="OGG41481.1"/>
    </source>
</evidence>
<dbReference type="EMBL" id="MFKO01000008">
    <property type="protein sequence ID" value="OGG41481.1"/>
    <property type="molecule type" value="Genomic_DNA"/>
</dbReference>
<dbReference type="SUPFAM" id="SSF82171">
    <property type="entry name" value="DPP6 N-terminal domain-like"/>
    <property type="match status" value="1"/>
</dbReference>
<dbReference type="Proteomes" id="UP000176322">
    <property type="component" value="Unassembled WGS sequence"/>
</dbReference>
<keyword evidence="1" id="KW-0812">Transmembrane</keyword>
<name>A0A1F6BX51_9BACT</name>
<evidence type="ECO:0000313" key="3">
    <source>
        <dbReference type="Proteomes" id="UP000176322"/>
    </source>
</evidence>
<protein>
    <recommendedName>
        <fullName evidence="4">Dipeptidylpeptidase IV N-terminal domain-containing protein</fullName>
    </recommendedName>
</protein>
<organism evidence="2 3">
    <name type="scientific">Candidatus Kaiserbacteria bacterium RIFCSPHIGHO2_01_FULL_46_22</name>
    <dbReference type="NCBI Taxonomy" id="1798475"/>
    <lineage>
        <taxon>Bacteria</taxon>
        <taxon>Candidatus Kaiseribacteriota</taxon>
    </lineage>
</organism>
<evidence type="ECO:0000256" key="1">
    <source>
        <dbReference type="SAM" id="Phobius"/>
    </source>
</evidence>
<feature type="transmembrane region" description="Helical" evidence="1">
    <location>
        <begin position="12"/>
        <end position="32"/>
    </location>
</feature>
<proteinExistence type="predicted"/>
<dbReference type="AlphaFoldDB" id="A0A1F6BX51"/>